<name>K2MCG3_9HYPH</name>
<evidence type="ECO:0000259" key="2">
    <source>
        <dbReference type="PROSITE" id="PS50234"/>
    </source>
</evidence>
<dbReference type="eggNOG" id="COG2304">
    <property type="taxonomic scope" value="Bacteria"/>
</dbReference>
<dbReference type="Gene3D" id="3.40.50.410">
    <property type="entry name" value="von Willebrand factor, type A domain"/>
    <property type="match status" value="1"/>
</dbReference>
<dbReference type="PATRIC" id="fig|391937.3.peg.1221"/>
<evidence type="ECO:0000313" key="3">
    <source>
        <dbReference type="EMBL" id="EKF19856.1"/>
    </source>
</evidence>
<dbReference type="Proteomes" id="UP000006786">
    <property type="component" value="Unassembled WGS sequence"/>
</dbReference>
<dbReference type="OrthoDB" id="9783818at2"/>
<dbReference type="SUPFAM" id="SSF53300">
    <property type="entry name" value="vWA-like"/>
    <property type="match status" value="1"/>
</dbReference>
<keyword evidence="4" id="KW-1185">Reference proteome</keyword>
<gene>
    <name evidence="3" type="ORF">NA2_05928</name>
</gene>
<organism evidence="3 4">
    <name type="scientific">Nitratireductor pacificus pht-3B</name>
    <dbReference type="NCBI Taxonomy" id="391937"/>
    <lineage>
        <taxon>Bacteria</taxon>
        <taxon>Pseudomonadati</taxon>
        <taxon>Pseudomonadota</taxon>
        <taxon>Alphaproteobacteria</taxon>
        <taxon>Hyphomicrobiales</taxon>
        <taxon>Phyllobacteriaceae</taxon>
        <taxon>Nitratireductor</taxon>
    </lineage>
</organism>
<dbReference type="Pfam" id="PF13519">
    <property type="entry name" value="VWA_2"/>
    <property type="match status" value="1"/>
</dbReference>
<dbReference type="InterPro" id="IPR002035">
    <property type="entry name" value="VWF_A"/>
</dbReference>
<dbReference type="RefSeq" id="WP_008595302.1">
    <property type="nucleotide sequence ID" value="NZ_AMRM01000005.1"/>
</dbReference>
<proteinExistence type="predicted"/>
<evidence type="ECO:0000256" key="1">
    <source>
        <dbReference type="SAM" id="SignalP"/>
    </source>
</evidence>
<dbReference type="PROSITE" id="PS50234">
    <property type="entry name" value="VWFA"/>
    <property type="match status" value="1"/>
</dbReference>
<evidence type="ECO:0000313" key="4">
    <source>
        <dbReference type="Proteomes" id="UP000006786"/>
    </source>
</evidence>
<dbReference type="SMART" id="SM00327">
    <property type="entry name" value="VWA"/>
    <property type="match status" value="1"/>
</dbReference>
<protein>
    <recommendedName>
        <fullName evidence="2">VWFA domain-containing protein</fullName>
    </recommendedName>
</protein>
<dbReference type="AlphaFoldDB" id="K2MCG3"/>
<feature type="signal peptide" evidence="1">
    <location>
        <begin position="1"/>
        <end position="21"/>
    </location>
</feature>
<feature type="domain" description="VWFA" evidence="2">
    <location>
        <begin position="24"/>
        <end position="203"/>
    </location>
</feature>
<keyword evidence="1" id="KW-0732">Signal</keyword>
<sequence length="547" mass="56931">MLRLRICVFVAALFCVTPVLAAGKTIIVLDASGSMWGQIDGKTKIEIARDTLRQVLGTIPAETELGLVAYGHREKGSCADIEIAVPAGTGTAEAIGSFADGLNPKGKTPLTDAVRVAATELRIEENEATVILVTDGLETCNADPCALGRELEASGVNFTAHVVGFGLSDEEGRQVACLAENTGGLYLKADDAGQLADALATTVAQAPEPAPEPAQPAAVEHNFKGIARLVEGGDDLVDVGAVRWDLFPIGANGEASKDNVTGAYGGVIEENAPAGSYLVRVRIGNVHRELTVDLTDDKQTELVAVLDAGLLHVTPKRTPDGDPDDSARIDIAFEGGDDGGYGPMDAYVAAGSVTVTGRIDTAQAEQTLTVKAGETVRTDLVIASGIVVPSAVYAEGGPAVEDSGIRFEVHEAKADISGKRDTLAGQYGSGGGMDVPPGDYVLSARLGLAQAEAPITVKAGERTEASVNINAGVLAVAAPGGYRIEFYSAKKDIQGKQKEFGGTYGEEAQETMHPGEYEVLVIYEGDKAEKRQKVTVTAGERTEVTVE</sequence>
<dbReference type="EMBL" id="AMRM01000005">
    <property type="protein sequence ID" value="EKF19856.1"/>
    <property type="molecule type" value="Genomic_DNA"/>
</dbReference>
<reference evidence="3 4" key="1">
    <citation type="journal article" date="2012" name="J. Bacteriol.">
        <title>Genome Sequence of Nitratireductor pacificus Type Strain pht-3B.</title>
        <authorList>
            <person name="Lai Q."/>
            <person name="Li G."/>
            <person name="Shao Z."/>
        </authorList>
    </citation>
    <scope>NUCLEOTIDE SEQUENCE [LARGE SCALE GENOMIC DNA]</scope>
    <source>
        <strain evidence="4">pht-3B</strain>
    </source>
</reference>
<comment type="caution">
    <text evidence="3">The sequence shown here is derived from an EMBL/GenBank/DDBJ whole genome shotgun (WGS) entry which is preliminary data.</text>
</comment>
<accession>K2MCG3</accession>
<dbReference type="InterPro" id="IPR036465">
    <property type="entry name" value="vWFA_dom_sf"/>
</dbReference>
<dbReference type="STRING" id="391937.NA2_05928"/>
<feature type="chain" id="PRO_5003863543" description="VWFA domain-containing protein" evidence="1">
    <location>
        <begin position="22"/>
        <end position="547"/>
    </location>
</feature>